<dbReference type="Pfam" id="PF01554">
    <property type="entry name" value="MatE"/>
    <property type="match status" value="2"/>
</dbReference>
<proteinExistence type="inferred from homology"/>
<accession>A0A174E574</accession>
<dbReference type="CDD" id="cd13137">
    <property type="entry name" value="MATE_NorM_like"/>
    <property type="match status" value="1"/>
</dbReference>
<dbReference type="RefSeq" id="WP_055655479.1">
    <property type="nucleotide sequence ID" value="NZ_CABIXC010000005.1"/>
</dbReference>
<feature type="transmembrane region" description="Helical" evidence="13">
    <location>
        <begin position="15"/>
        <end position="41"/>
    </location>
</feature>
<feature type="transmembrane region" description="Helical" evidence="13">
    <location>
        <begin position="192"/>
        <end position="211"/>
    </location>
</feature>
<dbReference type="PIRSF" id="PIRSF006603">
    <property type="entry name" value="DinF"/>
    <property type="match status" value="1"/>
</dbReference>
<comment type="similarity">
    <text evidence="3">Belongs to the multi antimicrobial extrusion (MATE) (TC 2.A.66.1) family.</text>
</comment>
<dbReference type="GO" id="GO:0042910">
    <property type="term" value="F:xenobiotic transmembrane transporter activity"/>
    <property type="evidence" value="ECO:0007669"/>
    <property type="project" value="InterPro"/>
</dbReference>
<feature type="transmembrane region" description="Helical" evidence="13">
    <location>
        <begin position="385"/>
        <end position="405"/>
    </location>
</feature>
<dbReference type="GO" id="GO:0015297">
    <property type="term" value="F:antiporter activity"/>
    <property type="evidence" value="ECO:0007669"/>
    <property type="project" value="UniProtKB-KW"/>
</dbReference>
<dbReference type="GO" id="GO:0005886">
    <property type="term" value="C:plasma membrane"/>
    <property type="evidence" value="ECO:0007669"/>
    <property type="project" value="UniProtKB-SubCell"/>
</dbReference>
<dbReference type="AlphaFoldDB" id="A0A174E574"/>
<feature type="transmembrane region" description="Helical" evidence="13">
    <location>
        <begin position="411"/>
        <end position="433"/>
    </location>
</feature>
<keyword evidence="8 13" id="KW-0812">Transmembrane</keyword>
<evidence type="ECO:0000256" key="6">
    <source>
        <dbReference type="ARBA" id="ARBA00022449"/>
    </source>
</evidence>
<keyword evidence="9 13" id="KW-1133">Transmembrane helix</keyword>
<keyword evidence="11 13" id="KW-0472">Membrane</keyword>
<evidence type="ECO:0000313" key="15">
    <source>
        <dbReference type="Proteomes" id="UP000095651"/>
    </source>
</evidence>
<keyword evidence="6" id="KW-0050">Antiport</keyword>
<keyword evidence="10" id="KW-0406">Ion transport</keyword>
<evidence type="ECO:0000256" key="8">
    <source>
        <dbReference type="ARBA" id="ARBA00022692"/>
    </source>
</evidence>
<evidence type="ECO:0000256" key="9">
    <source>
        <dbReference type="ARBA" id="ARBA00022989"/>
    </source>
</evidence>
<feature type="transmembrane region" description="Helical" evidence="13">
    <location>
        <begin position="92"/>
        <end position="112"/>
    </location>
</feature>
<comment type="function">
    <text evidence="1">Multidrug efflux pump.</text>
</comment>
<dbReference type="NCBIfam" id="TIGR00797">
    <property type="entry name" value="matE"/>
    <property type="match status" value="1"/>
</dbReference>
<evidence type="ECO:0000256" key="12">
    <source>
        <dbReference type="ARBA" id="ARBA00031636"/>
    </source>
</evidence>
<evidence type="ECO:0000313" key="14">
    <source>
        <dbReference type="EMBL" id="CUO32931.1"/>
    </source>
</evidence>
<evidence type="ECO:0000256" key="1">
    <source>
        <dbReference type="ARBA" id="ARBA00003408"/>
    </source>
</evidence>
<organism evidence="14 15">
    <name type="scientific">Hungatella hathewayi</name>
    <dbReference type="NCBI Taxonomy" id="154046"/>
    <lineage>
        <taxon>Bacteria</taxon>
        <taxon>Bacillati</taxon>
        <taxon>Bacillota</taxon>
        <taxon>Clostridia</taxon>
        <taxon>Lachnospirales</taxon>
        <taxon>Lachnospiraceae</taxon>
        <taxon>Hungatella</taxon>
    </lineage>
</organism>
<dbReference type="PANTHER" id="PTHR43298">
    <property type="entry name" value="MULTIDRUG RESISTANCE PROTEIN NORM-RELATED"/>
    <property type="match status" value="1"/>
</dbReference>
<evidence type="ECO:0000256" key="13">
    <source>
        <dbReference type="SAM" id="Phobius"/>
    </source>
</evidence>
<comment type="subcellular location">
    <subcellularLocation>
        <location evidence="2">Cell membrane</location>
        <topology evidence="2">Multi-pass membrane protein</topology>
    </subcellularLocation>
</comment>
<dbReference type="InterPro" id="IPR048279">
    <property type="entry name" value="MdtK-like"/>
</dbReference>
<dbReference type="EMBL" id="CYZE01000005">
    <property type="protein sequence ID" value="CUO32931.1"/>
    <property type="molecule type" value="Genomic_DNA"/>
</dbReference>
<evidence type="ECO:0000256" key="10">
    <source>
        <dbReference type="ARBA" id="ARBA00023065"/>
    </source>
</evidence>
<name>A0A174E574_9FIRM</name>
<dbReference type="InterPro" id="IPR002528">
    <property type="entry name" value="MATE_fam"/>
</dbReference>
<reference evidence="14 15" key="1">
    <citation type="submission" date="2015-09" db="EMBL/GenBank/DDBJ databases">
        <authorList>
            <consortium name="Pathogen Informatics"/>
        </authorList>
    </citation>
    <scope>NUCLEOTIDE SEQUENCE [LARGE SCALE GENOMIC DNA]</scope>
    <source>
        <strain evidence="14 15">2789STDY5608850</strain>
    </source>
</reference>
<keyword evidence="7" id="KW-1003">Cell membrane</keyword>
<evidence type="ECO:0000256" key="2">
    <source>
        <dbReference type="ARBA" id="ARBA00004651"/>
    </source>
</evidence>
<evidence type="ECO:0000256" key="3">
    <source>
        <dbReference type="ARBA" id="ARBA00010199"/>
    </source>
</evidence>
<feature type="transmembrane region" description="Helical" evidence="13">
    <location>
        <begin position="166"/>
        <end position="186"/>
    </location>
</feature>
<feature type="transmembrane region" description="Helical" evidence="13">
    <location>
        <begin position="351"/>
        <end position="373"/>
    </location>
</feature>
<feature type="transmembrane region" description="Helical" evidence="13">
    <location>
        <begin position="281"/>
        <end position="303"/>
    </location>
</feature>
<dbReference type="GO" id="GO:0006811">
    <property type="term" value="P:monoatomic ion transport"/>
    <property type="evidence" value="ECO:0007669"/>
    <property type="project" value="UniProtKB-KW"/>
</dbReference>
<keyword evidence="5" id="KW-0813">Transport</keyword>
<feature type="transmembrane region" description="Helical" evidence="13">
    <location>
        <begin position="53"/>
        <end position="72"/>
    </location>
</feature>
<feature type="transmembrane region" description="Helical" evidence="13">
    <location>
        <begin position="315"/>
        <end position="339"/>
    </location>
</feature>
<dbReference type="Proteomes" id="UP000095651">
    <property type="component" value="Unassembled WGS sequence"/>
</dbReference>
<evidence type="ECO:0000256" key="11">
    <source>
        <dbReference type="ARBA" id="ARBA00023136"/>
    </source>
</evidence>
<gene>
    <name evidence="14" type="primary">mepA_17</name>
    <name evidence="14" type="ORF">ERS852407_02500</name>
</gene>
<dbReference type="PANTHER" id="PTHR43298:SF2">
    <property type="entry name" value="FMN_FAD EXPORTER YEEO-RELATED"/>
    <property type="match status" value="1"/>
</dbReference>
<feature type="transmembrane region" description="Helical" evidence="13">
    <location>
        <begin position="255"/>
        <end position="275"/>
    </location>
</feature>
<sequence>MEEAPIFSKAAIRRLILPLIIEQFLAVLVGMADTIMVAGVGETAVSGISLVDTLNILLINVFTAMATGGAVIAAQELGDENREEALKASNQLILVVLIFSTVLMVLSLLFNYQILRTIYGKIEPSVMNYARTYYYLTALSFPFLAVYNGSAAICRSMGNSGISMKVSMLMNGINIVGNAILIYGFHLEVAGAGISTLLSRITAAVILVWVIRNPKLPLCIDKNFHLGFHPAIIRRIMGIGVPMGVENGLFQGGKLLVAGLVSSFGTTSIAANAVAGTICSFQVIPGSAISLAMITVVGQAVGAKRYQEAKRYAKNFIFLIMGAHFLICFPMLVFLPHIIGFYHVSEQTAELARIICTLHGLCCVLIWAPSFALPNALRAADDVKFAMFITIVSMFLCRIAMSFVLGRYFGMGLIGVWIAMVLDWAVRAVVYVARVASGGWLKHHKVLAARQEAEKTVLQNT</sequence>
<evidence type="ECO:0000256" key="5">
    <source>
        <dbReference type="ARBA" id="ARBA00022448"/>
    </source>
</evidence>
<protein>
    <recommendedName>
        <fullName evidence="4">Probable multidrug resistance protein NorM</fullName>
    </recommendedName>
    <alternativeName>
        <fullName evidence="12">Multidrug-efflux transporter</fullName>
    </alternativeName>
</protein>
<evidence type="ECO:0000256" key="7">
    <source>
        <dbReference type="ARBA" id="ARBA00022475"/>
    </source>
</evidence>
<evidence type="ECO:0000256" key="4">
    <source>
        <dbReference type="ARBA" id="ARBA00020268"/>
    </source>
</evidence>
<feature type="transmembrane region" description="Helical" evidence="13">
    <location>
        <begin position="132"/>
        <end position="154"/>
    </location>
</feature>
<dbReference type="InterPro" id="IPR050222">
    <property type="entry name" value="MATE_MdtK"/>
</dbReference>